<organism evidence="1 2">
    <name type="scientific">Streptomyces hainanensis</name>
    <dbReference type="NCBI Taxonomy" id="402648"/>
    <lineage>
        <taxon>Bacteria</taxon>
        <taxon>Bacillati</taxon>
        <taxon>Actinomycetota</taxon>
        <taxon>Actinomycetes</taxon>
        <taxon>Kitasatosporales</taxon>
        <taxon>Streptomycetaceae</taxon>
        <taxon>Streptomyces</taxon>
    </lineage>
</organism>
<evidence type="ECO:0000313" key="2">
    <source>
        <dbReference type="Proteomes" id="UP000295345"/>
    </source>
</evidence>
<accession>A0A4R4TDK9</accession>
<dbReference type="SUPFAM" id="SSF47616">
    <property type="entry name" value="GST C-terminal domain-like"/>
    <property type="match status" value="1"/>
</dbReference>
<reference evidence="1 2" key="1">
    <citation type="submission" date="2019-03" db="EMBL/GenBank/DDBJ databases">
        <title>Draft genome sequences of novel Actinobacteria.</title>
        <authorList>
            <person name="Sahin N."/>
            <person name="Ay H."/>
            <person name="Saygin H."/>
        </authorList>
    </citation>
    <scope>NUCLEOTIDE SEQUENCE [LARGE SCALE GENOMIC DNA]</scope>
    <source>
        <strain evidence="1 2">DSM 41900</strain>
    </source>
</reference>
<comment type="caution">
    <text evidence="1">The sequence shown here is derived from an EMBL/GenBank/DDBJ whole genome shotgun (WGS) entry which is preliminary data.</text>
</comment>
<gene>
    <name evidence="1" type="ORF">E1283_11950</name>
</gene>
<keyword evidence="1" id="KW-0808">Transferase</keyword>
<sequence length="297" mass="31772">MSMTSSLPACTPASSIRGRIGPDADHGYYPAAHRYHLYLALSCPGCLRIAVTHALLGLDDRISRTLLPPVPDAPGAGYAALREPYEATAHRYQGPAKAPVLADRWTGRVVSNHTGDILRDLALRFGGPGVPELYPAGAEDGIRSLDRLFEEDISAAAQRAGQAGGAPAGRAAALATLLGALGAVEERLAAGPHLLGDAPTAADVHLWVTLVQLDTVHRWHLDADAVHRIAAHPRLWAFARRQLANPAFADQLRLDEIERRHHHDCRGLEAAGAAVQIIDWTATGDLLALPVRQRGPR</sequence>
<keyword evidence="2" id="KW-1185">Reference proteome</keyword>
<dbReference type="InterPro" id="IPR016639">
    <property type="entry name" value="GST_Omega/GSH"/>
</dbReference>
<dbReference type="AlphaFoldDB" id="A0A4R4TDK9"/>
<dbReference type="EMBL" id="SMKI01000101">
    <property type="protein sequence ID" value="TDC75571.1"/>
    <property type="molecule type" value="Genomic_DNA"/>
</dbReference>
<dbReference type="OrthoDB" id="9769158at2"/>
<proteinExistence type="predicted"/>
<dbReference type="Proteomes" id="UP000295345">
    <property type="component" value="Unassembled WGS sequence"/>
</dbReference>
<evidence type="ECO:0000313" key="1">
    <source>
        <dbReference type="EMBL" id="TDC75571.1"/>
    </source>
</evidence>
<dbReference type="RefSeq" id="WP_132817957.1">
    <property type="nucleotide sequence ID" value="NZ_SMKI01000101.1"/>
</dbReference>
<protein>
    <submittedName>
        <fullName evidence="1">Glutathione S-transferase family protein</fullName>
    </submittedName>
</protein>
<dbReference type="InterPro" id="IPR036282">
    <property type="entry name" value="Glutathione-S-Trfase_C_sf"/>
</dbReference>
<dbReference type="Gene3D" id="3.40.30.10">
    <property type="entry name" value="Glutaredoxin"/>
    <property type="match status" value="1"/>
</dbReference>
<dbReference type="Pfam" id="PF13410">
    <property type="entry name" value="GST_C_2"/>
    <property type="match status" value="1"/>
</dbReference>
<dbReference type="GO" id="GO:0005737">
    <property type="term" value="C:cytoplasm"/>
    <property type="evidence" value="ECO:0007669"/>
    <property type="project" value="TreeGrafter"/>
</dbReference>
<dbReference type="PANTHER" id="PTHR32419:SF6">
    <property type="entry name" value="GLUTATHIONE S-TRANSFERASE OMEGA-LIKE 1-RELATED"/>
    <property type="match status" value="1"/>
</dbReference>
<name>A0A4R4TDK9_9ACTN</name>
<dbReference type="Gene3D" id="1.20.1050.10">
    <property type="match status" value="1"/>
</dbReference>
<dbReference type="GO" id="GO:0004364">
    <property type="term" value="F:glutathione transferase activity"/>
    <property type="evidence" value="ECO:0007669"/>
    <property type="project" value="InterPro"/>
</dbReference>
<dbReference type="PANTHER" id="PTHR32419">
    <property type="entry name" value="GLUTATHIONYL-HYDROQUINONE REDUCTASE"/>
    <property type="match status" value="1"/>
</dbReference>